<evidence type="ECO:0000313" key="4">
    <source>
        <dbReference type="Proteomes" id="UP001165423"/>
    </source>
</evidence>
<evidence type="ECO:0000259" key="1">
    <source>
        <dbReference type="PROSITE" id="PS50112"/>
    </source>
</evidence>
<dbReference type="CDD" id="cd00130">
    <property type="entry name" value="PAS"/>
    <property type="match status" value="1"/>
</dbReference>
<dbReference type="Proteomes" id="UP001165423">
    <property type="component" value="Unassembled WGS sequence"/>
</dbReference>
<name>A0ABT0A0Q0_9GAMM</name>
<evidence type="ECO:0000313" key="3">
    <source>
        <dbReference type="EMBL" id="MCJ0824551.1"/>
    </source>
</evidence>
<dbReference type="CDD" id="cd01949">
    <property type="entry name" value="GGDEF"/>
    <property type="match status" value="1"/>
</dbReference>
<dbReference type="SUPFAM" id="SSF55785">
    <property type="entry name" value="PYP-like sensor domain (PAS domain)"/>
    <property type="match status" value="1"/>
</dbReference>
<dbReference type="PANTHER" id="PTHR44757">
    <property type="entry name" value="DIGUANYLATE CYCLASE DGCP"/>
    <property type="match status" value="1"/>
</dbReference>
<dbReference type="Pfam" id="PF00990">
    <property type="entry name" value="GGDEF"/>
    <property type="match status" value="1"/>
</dbReference>
<feature type="domain" description="PAS" evidence="1">
    <location>
        <begin position="4"/>
        <end position="74"/>
    </location>
</feature>
<dbReference type="SMART" id="SM00091">
    <property type="entry name" value="PAS"/>
    <property type="match status" value="1"/>
</dbReference>
<dbReference type="InterPro" id="IPR043128">
    <property type="entry name" value="Rev_trsase/Diguanyl_cyclase"/>
</dbReference>
<dbReference type="EC" id="2.7.7.65" evidence="3"/>
<dbReference type="PROSITE" id="PS50887">
    <property type="entry name" value="GGDEF"/>
    <property type="match status" value="1"/>
</dbReference>
<dbReference type="PROSITE" id="PS50112">
    <property type="entry name" value="PAS"/>
    <property type="match status" value="1"/>
</dbReference>
<sequence>MTPKLPPLATVLDLLPDAVCVVDADGRFLFASASFERIFGYAPAEVIGRPIFELVHPDDRAQTARQAEQVMRGEVQRHFRNRYVHKNGHSIDIQWSAQWLPELGVRIGVAREVTELRRIELELEHRASHDPLTGLPNRHRLQHELQRAIANAADGDGGLALLYVDLDGFKAVNDRGGHDAGDRILQEVAQRLQQGLRHGDLVARVGGDEFVVLLPGCNDEGAARAIARELRARLQAPCVSAGEPVHVDASIGIACFPADGDDPESLLAHADRAMYAARRQAPRRGSAVAV</sequence>
<reference evidence="3 4" key="1">
    <citation type="submission" date="2022-03" db="EMBL/GenBank/DDBJ databases">
        <title>Luteimonas soily sp. nov., a novel bacterium isolated from the soil.</title>
        <authorList>
            <person name="Zhang X."/>
        </authorList>
    </citation>
    <scope>NUCLEOTIDE SEQUENCE [LARGE SCALE GENOMIC DNA]</scope>
    <source>
        <strain evidence="3 4">50</strain>
    </source>
</reference>
<dbReference type="InterPro" id="IPR000014">
    <property type="entry name" value="PAS"/>
</dbReference>
<dbReference type="GO" id="GO:0052621">
    <property type="term" value="F:diguanylate cyclase activity"/>
    <property type="evidence" value="ECO:0007669"/>
    <property type="project" value="UniProtKB-EC"/>
</dbReference>
<dbReference type="Pfam" id="PF00989">
    <property type="entry name" value="PAS"/>
    <property type="match status" value="1"/>
</dbReference>
<keyword evidence="4" id="KW-1185">Reference proteome</keyword>
<comment type="caution">
    <text evidence="3">The sequence shown here is derived from an EMBL/GenBank/DDBJ whole genome shotgun (WGS) entry which is preliminary data.</text>
</comment>
<protein>
    <submittedName>
        <fullName evidence="3">Diguanylate cyclase</fullName>
        <ecNumber evidence="3">2.7.7.65</ecNumber>
    </submittedName>
</protein>
<dbReference type="InterPro" id="IPR052155">
    <property type="entry name" value="Biofilm_reg_signaling"/>
</dbReference>
<dbReference type="InterPro" id="IPR029787">
    <property type="entry name" value="Nucleotide_cyclase"/>
</dbReference>
<dbReference type="SUPFAM" id="SSF55073">
    <property type="entry name" value="Nucleotide cyclase"/>
    <property type="match status" value="1"/>
</dbReference>
<gene>
    <name evidence="3" type="ORF">MQC88_01015</name>
</gene>
<dbReference type="InterPro" id="IPR013767">
    <property type="entry name" value="PAS_fold"/>
</dbReference>
<accession>A0ABT0A0Q0</accession>
<dbReference type="PANTHER" id="PTHR44757:SF2">
    <property type="entry name" value="BIOFILM ARCHITECTURE MAINTENANCE PROTEIN MBAA"/>
    <property type="match status" value="1"/>
</dbReference>
<dbReference type="Gene3D" id="3.30.450.20">
    <property type="entry name" value="PAS domain"/>
    <property type="match status" value="1"/>
</dbReference>
<dbReference type="RefSeq" id="WP_243318395.1">
    <property type="nucleotide sequence ID" value="NZ_JALGCL010000001.1"/>
</dbReference>
<dbReference type="InterPro" id="IPR000160">
    <property type="entry name" value="GGDEF_dom"/>
</dbReference>
<feature type="domain" description="GGDEF" evidence="2">
    <location>
        <begin position="157"/>
        <end position="290"/>
    </location>
</feature>
<keyword evidence="3" id="KW-0548">Nucleotidyltransferase</keyword>
<dbReference type="Gene3D" id="3.30.70.270">
    <property type="match status" value="1"/>
</dbReference>
<dbReference type="InterPro" id="IPR035965">
    <property type="entry name" value="PAS-like_dom_sf"/>
</dbReference>
<dbReference type="EMBL" id="JALGCL010000001">
    <property type="protein sequence ID" value="MCJ0824551.1"/>
    <property type="molecule type" value="Genomic_DNA"/>
</dbReference>
<keyword evidence="3" id="KW-0808">Transferase</keyword>
<proteinExistence type="predicted"/>
<evidence type="ECO:0000259" key="2">
    <source>
        <dbReference type="PROSITE" id="PS50887"/>
    </source>
</evidence>
<dbReference type="NCBIfam" id="TIGR00254">
    <property type="entry name" value="GGDEF"/>
    <property type="match status" value="1"/>
</dbReference>
<dbReference type="NCBIfam" id="TIGR00229">
    <property type="entry name" value="sensory_box"/>
    <property type="match status" value="1"/>
</dbReference>
<organism evidence="3 4">
    <name type="scientific">Cognatiluteimonas sedimenti</name>
    <dbReference type="NCBI Taxonomy" id="2927791"/>
    <lineage>
        <taxon>Bacteria</taxon>
        <taxon>Pseudomonadati</taxon>
        <taxon>Pseudomonadota</taxon>
        <taxon>Gammaproteobacteria</taxon>
        <taxon>Lysobacterales</taxon>
        <taxon>Lysobacteraceae</taxon>
        <taxon>Cognatiluteimonas</taxon>
    </lineage>
</organism>
<dbReference type="SMART" id="SM00267">
    <property type="entry name" value="GGDEF"/>
    <property type="match status" value="1"/>
</dbReference>